<gene>
    <name evidence="2" type="ORF">AABB29_12450</name>
</gene>
<feature type="region of interest" description="Disordered" evidence="1">
    <location>
        <begin position="1"/>
        <end position="249"/>
    </location>
</feature>
<evidence type="ECO:0000313" key="2">
    <source>
        <dbReference type="EMBL" id="WZC47717.1"/>
    </source>
</evidence>
<dbReference type="RefSeq" id="WP_341365837.1">
    <property type="nucleotide sequence ID" value="NZ_CP150951.2"/>
</dbReference>
<feature type="compositionally biased region" description="Acidic residues" evidence="1">
    <location>
        <begin position="180"/>
        <end position="196"/>
    </location>
</feature>
<feature type="compositionally biased region" description="Low complexity" evidence="1">
    <location>
        <begin position="117"/>
        <end position="127"/>
    </location>
</feature>
<feature type="compositionally biased region" description="Acidic residues" evidence="1">
    <location>
        <begin position="224"/>
        <end position="238"/>
    </location>
</feature>
<name>A0ABZ2V388_9RHOB</name>
<reference evidence="3" key="1">
    <citation type="submission" date="2024-04" db="EMBL/GenBank/DDBJ databases">
        <title>Phylogenomic analyses of a clade within the roseobacter group suggest taxonomic reassignments of species of the genera Aestuariivita, Citreicella, Loktanella, Nautella, Pelagibaca, Ruegeria, Thalassobius, Thiobacimonas and Tropicibacter, and the proposal o.</title>
        <authorList>
            <person name="Jeon C.O."/>
        </authorList>
    </citation>
    <scope>NUCLEOTIDE SEQUENCE [LARGE SCALE GENOMIC DNA]</scope>
    <source>
        <strain evidence="3">BS5-3</strain>
    </source>
</reference>
<feature type="compositionally biased region" description="Low complexity" evidence="1">
    <location>
        <begin position="149"/>
        <end position="169"/>
    </location>
</feature>
<accession>A0ABZ2V388</accession>
<dbReference type="Proteomes" id="UP001440612">
    <property type="component" value="Chromosome"/>
</dbReference>
<protein>
    <submittedName>
        <fullName evidence="2">Uncharacterized protein</fullName>
    </submittedName>
</protein>
<sequence>MARPPTASGRRAGPATTHFSEIPVNGGRAGNPAQAQRLGGQGFAGQPNAPRPPQPQAMGRQPAQPGGLQQIFDDARRETAAERPERTATQTRARRGLAAHLTNRRPRDETTQTNDNAGTADRSAASRGRSDSTETETSFNSLVVDDTVSVEADSSSVRSRSNSVQTTSSFQSFVEFDMSALEDEDASVEDAETSTSDDDRISQGGETAHSDHLTEDEVDHDPADDVTLDPSDDDDPDDIAATTKARLFR</sequence>
<organism evidence="2 3">
    <name type="scientific">Yoonia phaeophyticola</name>
    <dbReference type="NCBI Taxonomy" id="3137369"/>
    <lineage>
        <taxon>Bacteria</taxon>
        <taxon>Pseudomonadati</taxon>
        <taxon>Pseudomonadota</taxon>
        <taxon>Alphaproteobacteria</taxon>
        <taxon>Rhodobacterales</taxon>
        <taxon>Paracoccaceae</taxon>
        <taxon>Yoonia</taxon>
    </lineage>
</organism>
<feature type="compositionally biased region" description="Basic and acidic residues" evidence="1">
    <location>
        <begin position="73"/>
        <end position="86"/>
    </location>
</feature>
<dbReference type="EMBL" id="CP150951">
    <property type="protein sequence ID" value="WZC47717.1"/>
    <property type="molecule type" value="Genomic_DNA"/>
</dbReference>
<evidence type="ECO:0000256" key="1">
    <source>
        <dbReference type="SAM" id="MobiDB-lite"/>
    </source>
</evidence>
<proteinExistence type="predicted"/>
<evidence type="ECO:0000313" key="3">
    <source>
        <dbReference type="Proteomes" id="UP001440612"/>
    </source>
</evidence>
<keyword evidence="3" id="KW-1185">Reference proteome</keyword>
<feature type="compositionally biased region" description="Basic and acidic residues" evidence="1">
    <location>
        <begin position="208"/>
        <end position="223"/>
    </location>
</feature>